<reference evidence="1" key="1">
    <citation type="journal article" date="2019" name="bioRxiv">
        <title>The Genome of the Zebra Mussel, Dreissena polymorpha: A Resource for Invasive Species Research.</title>
        <authorList>
            <person name="McCartney M.A."/>
            <person name="Auch B."/>
            <person name="Kono T."/>
            <person name="Mallez S."/>
            <person name="Zhang Y."/>
            <person name="Obille A."/>
            <person name="Becker A."/>
            <person name="Abrahante J.E."/>
            <person name="Garbe J."/>
            <person name="Badalamenti J.P."/>
            <person name="Herman A."/>
            <person name="Mangelson H."/>
            <person name="Liachko I."/>
            <person name="Sullivan S."/>
            <person name="Sone E.D."/>
            <person name="Koren S."/>
            <person name="Silverstein K.A.T."/>
            <person name="Beckman K.B."/>
            <person name="Gohl D.M."/>
        </authorList>
    </citation>
    <scope>NUCLEOTIDE SEQUENCE</scope>
    <source>
        <strain evidence="1">Duluth1</strain>
        <tissue evidence="1">Whole animal</tissue>
    </source>
</reference>
<protein>
    <submittedName>
        <fullName evidence="1">Uncharacterized protein</fullName>
    </submittedName>
</protein>
<dbReference type="AlphaFoldDB" id="A0A9D3YVJ3"/>
<keyword evidence="2" id="KW-1185">Reference proteome</keyword>
<name>A0A9D3YVJ3_DREPO</name>
<sequence>MDCPVMINLDEHRFGRVEINILQLIVSVPVECFDINLDTIEFLNRCQNAGLIIPNDVTIRQLKEKERSSFCRGLVLCLMIYNGVDSVIGVLMNQSKGFVNICFHLKRNLISANIDGFNREFDGNPDVDILIAEHVMREYVKFQNTTDPTVCNRQRLKELARDCMEQLRTINDPAEHQRKADLLVVVTRIRSQLCPDNNAVKVMIEEMWHCLPACVNKFYANLVYHGRDIIGAAEQGDVARVRAYGEELEKLCLRCTRISIMPMFHHRMVFVLRKLYQVTQTVEIRQLALHHCDYGFKYAQVLNTDFLIYFRKFFLMSEVLIRLGVNVDYTRMAIEHVSAPDNIRMAREKLNELYTGYVDEMVPEELLAYNFCQGRIFEGVDVRQAIEYMQEVIRIYERGLTFPVNQVHVRSYHAHLNEMSRRQPRQPMLMSY</sequence>
<gene>
    <name evidence="1" type="ORF">DPMN_065516</name>
</gene>
<comment type="caution">
    <text evidence="1">The sequence shown here is derived from an EMBL/GenBank/DDBJ whole genome shotgun (WGS) entry which is preliminary data.</text>
</comment>
<dbReference type="Proteomes" id="UP000828390">
    <property type="component" value="Unassembled WGS sequence"/>
</dbReference>
<accession>A0A9D3YVJ3</accession>
<proteinExistence type="predicted"/>
<reference evidence="1" key="2">
    <citation type="submission" date="2020-11" db="EMBL/GenBank/DDBJ databases">
        <authorList>
            <person name="McCartney M.A."/>
            <person name="Auch B."/>
            <person name="Kono T."/>
            <person name="Mallez S."/>
            <person name="Becker A."/>
            <person name="Gohl D.M."/>
            <person name="Silverstein K.A.T."/>
            <person name="Koren S."/>
            <person name="Bechman K.B."/>
            <person name="Herman A."/>
            <person name="Abrahante J.E."/>
            <person name="Garbe J."/>
        </authorList>
    </citation>
    <scope>NUCLEOTIDE SEQUENCE</scope>
    <source>
        <strain evidence="1">Duluth1</strain>
        <tissue evidence="1">Whole animal</tissue>
    </source>
</reference>
<dbReference type="EMBL" id="JAIWYP010000014">
    <property type="protein sequence ID" value="KAH3706136.1"/>
    <property type="molecule type" value="Genomic_DNA"/>
</dbReference>
<evidence type="ECO:0000313" key="2">
    <source>
        <dbReference type="Proteomes" id="UP000828390"/>
    </source>
</evidence>
<evidence type="ECO:0000313" key="1">
    <source>
        <dbReference type="EMBL" id="KAH3706136.1"/>
    </source>
</evidence>
<organism evidence="1 2">
    <name type="scientific">Dreissena polymorpha</name>
    <name type="common">Zebra mussel</name>
    <name type="synonym">Mytilus polymorpha</name>
    <dbReference type="NCBI Taxonomy" id="45954"/>
    <lineage>
        <taxon>Eukaryota</taxon>
        <taxon>Metazoa</taxon>
        <taxon>Spiralia</taxon>
        <taxon>Lophotrochozoa</taxon>
        <taxon>Mollusca</taxon>
        <taxon>Bivalvia</taxon>
        <taxon>Autobranchia</taxon>
        <taxon>Heteroconchia</taxon>
        <taxon>Euheterodonta</taxon>
        <taxon>Imparidentia</taxon>
        <taxon>Neoheterodontei</taxon>
        <taxon>Myida</taxon>
        <taxon>Dreissenoidea</taxon>
        <taxon>Dreissenidae</taxon>
        <taxon>Dreissena</taxon>
    </lineage>
</organism>